<dbReference type="InterPro" id="IPR029058">
    <property type="entry name" value="AB_hydrolase_fold"/>
</dbReference>
<keyword evidence="2" id="KW-1185">Reference proteome</keyword>
<dbReference type="SUPFAM" id="SSF53474">
    <property type="entry name" value="alpha/beta-Hydrolases"/>
    <property type="match status" value="1"/>
</dbReference>
<organism evidence="1 2">
    <name type="scientific">Anaeromyxobacter oryzae</name>
    <dbReference type="NCBI Taxonomy" id="2918170"/>
    <lineage>
        <taxon>Bacteria</taxon>
        <taxon>Pseudomonadati</taxon>
        <taxon>Myxococcota</taxon>
        <taxon>Myxococcia</taxon>
        <taxon>Myxococcales</taxon>
        <taxon>Cystobacterineae</taxon>
        <taxon>Anaeromyxobacteraceae</taxon>
        <taxon>Anaeromyxobacter</taxon>
    </lineage>
</organism>
<evidence type="ECO:0000313" key="2">
    <source>
        <dbReference type="Proteomes" id="UP001162891"/>
    </source>
</evidence>
<dbReference type="RefSeq" id="WP_248361653.1">
    <property type="nucleotide sequence ID" value="NZ_AP025591.1"/>
</dbReference>
<evidence type="ECO:0000313" key="1">
    <source>
        <dbReference type="EMBL" id="BDG03551.1"/>
    </source>
</evidence>
<name>A0ABM7WVM1_9BACT</name>
<evidence type="ECO:0008006" key="3">
    <source>
        <dbReference type="Google" id="ProtNLM"/>
    </source>
</evidence>
<reference evidence="2" key="1">
    <citation type="journal article" date="2022" name="Int. J. Syst. Evol. Microbiol.">
        <title>Anaeromyxobacter oryzae sp. nov., Anaeromyxobacter diazotrophicus sp. nov. and Anaeromyxobacter paludicola sp. nov., isolated from paddy soils.</title>
        <authorList>
            <person name="Itoh H."/>
            <person name="Xu Z."/>
            <person name="Mise K."/>
            <person name="Masuda Y."/>
            <person name="Ushijima N."/>
            <person name="Hayakawa C."/>
            <person name="Shiratori Y."/>
            <person name="Senoo K."/>
        </authorList>
    </citation>
    <scope>NUCLEOTIDE SEQUENCE [LARGE SCALE GENOMIC DNA]</scope>
    <source>
        <strain evidence="2">Red232</strain>
    </source>
</reference>
<dbReference type="PROSITE" id="PS51257">
    <property type="entry name" value="PROKAR_LIPOPROTEIN"/>
    <property type="match status" value="1"/>
</dbReference>
<proteinExistence type="predicted"/>
<protein>
    <recommendedName>
        <fullName evidence="3">Bacterial virulence factor lipase N-terminal domain-containing protein</fullName>
    </recommendedName>
</protein>
<dbReference type="EMBL" id="AP025591">
    <property type="protein sequence ID" value="BDG03551.1"/>
    <property type="molecule type" value="Genomic_DNA"/>
</dbReference>
<dbReference type="Gene3D" id="3.40.50.1820">
    <property type="entry name" value="alpha/beta hydrolase"/>
    <property type="match status" value="1"/>
</dbReference>
<accession>A0ABM7WVM1</accession>
<gene>
    <name evidence="1" type="ORF">AMOR_25470</name>
</gene>
<dbReference type="Proteomes" id="UP001162891">
    <property type="component" value="Chromosome"/>
</dbReference>
<sequence>MLLRPKAALTIAVALLATSCRDVKQEAPSQQIVIATFSSPTIPTPNDLVLQAVPTLPAGLQKELLQSFIDQGGFPNDQEVPVTVPIKALAFDAGTNKYAPAAATPTVDVATITPQTAAVLKVDGGQVQVVDTEAGPAAPGVITIRKKADASGSRRWAPGRYVFALRGGASGVKTTDGVAVSADSAIALTIPNKDLKISENQPPGGLPAPLVTQLETVRGLLWNPVDWAPASTTPKTWAPCAPGSAGCQTGTISPAYAAVDTAFPHAETASIATFEIAPAAAAAPLTDAGSGQVPLPSNLLLDGSKPVPGTNGTRFLVKKIPAFGPAADGLATLDGFSTTGMVLAPLTGPVDAATITNATVFAFELPDGAGNPRALRDVAGALGAGQPATAEILIQPPDLNRPAGGKQATTAIGIQPGVAVPIPSPATIVFVPPLKEKKNYAIVITDGVKDLAGNPLKRSTLGNLLFTFTSPLVVDGKSQIPGVSDADAAGLQAMRNGLTPLITAIGPLTGTSLTKDNVVMAYTVQTQTVTDTSVKLSAFPYDPNADGNPADSEAFTTSGAAAFDPATVGIDAATQGVLFSHVDSFLTANVTTVDAIDPATGALNPDTTKWAGTAIPALVAVPKLTGCALPASPCVAPLVVWHHGLNGGHLQMLTVADSLAQRGFVVVAIDAPYHGDRAFCEKNSDCTTDGTADGVCTPDQAKKTQGDAVPPGTCTTGHLRAGTNLTTVASGNYFISANFFRIRDGFRQHLIDQGALVLALARPPAAAGFPQPTSAVADALAAKGIVVDPTKVYYEGLSLGGISGGPILATNPRFARGVMNVPGAPLVDVFTNAPAFAQEVDQIFLGLGIDRSKIATDPNVAARYLQTLILAKWILDPADPLNYAANVRTKLASPLDPLAAVGLAHTTTDVLGQLANCDQVVPNATTVVNGRPLPYGDLLLNRAGVPTTLFTKADGAGGTPGTCVSHGVLADTLLPTSIGKPVRDQAADYLLAPSTPAATIQLQ</sequence>